<organism evidence="1 2">
    <name type="scientific">Choristoneura fumiferana</name>
    <name type="common">Spruce budworm moth</name>
    <name type="synonym">Archips fumiferana</name>
    <dbReference type="NCBI Taxonomy" id="7141"/>
    <lineage>
        <taxon>Eukaryota</taxon>
        <taxon>Metazoa</taxon>
        <taxon>Ecdysozoa</taxon>
        <taxon>Arthropoda</taxon>
        <taxon>Hexapoda</taxon>
        <taxon>Insecta</taxon>
        <taxon>Pterygota</taxon>
        <taxon>Neoptera</taxon>
        <taxon>Endopterygota</taxon>
        <taxon>Lepidoptera</taxon>
        <taxon>Glossata</taxon>
        <taxon>Ditrysia</taxon>
        <taxon>Tortricoidea</taxon>
        <taxon>Tortricidae</taxon>
        <taxon>Tortricinae</taxon>
        <taxon>Choristoneura</taxon>
    </lineage>
</organism>
<evidence type="ECO:0000313" key="2">
    <source>
        <dbReference type="Proteomes" id="UP001064048"/>
    </source>
</evidence>
<sequence>MAVILYLRMLGYAVTIIMHLSNCVCLGEAMKGPASEDPDIKAFGALQLRFFTTWTFLWYGKLCSNLEVCHDRTLKTSLC</sequence>
<protein>
    <submittedName>
        <fullName evidence="1">Uncharacterized protein</fullName>
    </submittedName>
</protein>
<comment type="caution">
    <text evidence="1">The sequence shown here is derived from an EMBL/GenBank/DDBJ whole genome shotgun (WGS) entry which is preliminary data.</text>
</comment>
<proteinExistence type="predicted"/>
<dbReference type="EMBL" id="CM046127">
    <property type="protein sequence ID" value="KAI8441450.1"/>
    <property type="molecule type" value="Genomic_DNA"/>
</dbReference>
<gene>
    <name evidence="1" type="ORF">MSG28_015050</name>
</gene>
<name>A0ACC0KYS3_CHOFU</name>
<accession>A0ACC0KYS3</accession>
<evidence type="ECO:0000313" key="1">
    <source>
        <dbReference type="EMBL" id="KAI8441450.1"/>
    </source>
</evidence>
<reference evidence="1 2" key="1">
    <citation type="journal article" date="2022" name="Genome Biol. Evol.">
        <title>The Spruce Budworm Genome: Reconstructing the Evolutionary History of Antifreeze Proteins.</title>
        <authorList>
            <person name="Beliveau C."/>
            <person name="Gagne P."/>
            <person name="Picq S."/>
            <person name="Vernygora O."/>
            <person name="Keeling C.I."/>
            <person name="Pinkney K."/>
            <person name="Doucet D."/>
            <person name="Wen F."/>
            <person name="Johnston J.S."/>
            <person name="Maaroufi H."/>
            <person name="Boyle B."/>
            <person name="Laroche J."/>
            <person name="Dewar K."/>
            <person name="Juretic N."/>
            <person name="Blackburn G."/>
            <person name="Nisole A."/>
            <person name="Brunet B."/>
            <person name="Brandao M."/>
            <person name="Lumley L."/>
            <person name="Duan J."/>
            <person name="Quan G."/>
            <person name="Lucarotti C.J."/>
            <person name="Roe A.D."/>
            <person name="Sperling F.A.H."/>
            <person name="Levesque R.C."/>
            <person name="Cusson M."/>
        </authorList>
    </citation>
    <scope>NUCLEOTIDE SEQUENCE [LARGE SCALE GENOMIC DNA]</scope>
    <source>
        <strain evidence="1">Glfc:IPQL:Cfum</strain>
    </source>
</reference>
<dbReference type="Proteomes" id="UP001064048">
    <property type="component" value="Chromosome 27"/>
</dbReference>
<keyword evidence="2" id="KW-1185">Reference proteome</keyword>